<dbReference type="AlphaFoldDB" id="A0AAV1FYT7"/>
<dbReference type="SMART" id="SM00765">
    <property type="entry name" value="MANEC"/>
    <property type="match status" value="1"/>
</dbReference>
<evidence type="ECO:0000256" key="7">
    <source>
        <dbReference type="ARBA" id="ARBA00023180"/>
    </source>
</evidence>
<dbReference type="Pfam" id="PF00014">
    <property type="entry name" value="Kunitz_BPTI"/>
    <property type="match status" value="3"/>
</dbReference>
<evidence type="ECO:0000256" key="8">
    <source>
        <dbReference type="SAM" id="MobiDB-lite"/>
    </source>
</evidence>
<name>A0AAV1FYT7_XYRNO</name>
<evidence type="ECO:0000259" key="11">
    <source>
        <dbReference type="PROSITE" id="PS50279"/>
    </source>
</evidence>
<dbReference type="InterPro" id="IPR036880">
    <property type="entry name" value="Kunitz_BPTI_sf"/>
</dbReference>
<evidence type="ECO:0000313" key="13">
    <source>
        <dbReference type="EMBL" id="CAJ1066425.1"/>
    </source>
</evidence>
<comment type="subcellular location">
    <subcellularLocation>
        <location evidence="1">Membrane</location>
    </subcellularLocation>
</comment>
<dbReference type="InterPro" id="IPR013980">
    <property type="entry name" value="MANSC_dom"/>
</dbReference>
<dbReference type="Proteomes" id="UP001178508">
    <property type="component" value="Chromosome 10"/>
</dbReference>
<feature type="domain" description="BPTI/Kunitz inhibitor" evidence="11">
    <location>
        <begin position="155"/>
        <end position="205"/>
    </location>
</feature>
<evidence type="ECO:0000256" key="2">
    <source>
        <dbReference type="ARBA" id="ARBA00022690"/>
    </source>
</evidence>
<feature type="signal peptide" evidence="10">
    <location>
        <begin position="1"/>
        <end position="21"/>
    </location>
</feature>
<sequence>MDPRFNSRLWAVCFLVCTSVALDCDWDKSIDPNQGLGMLSMERGAVLGQAWKVLEPEACREACCDASDCDLVVVDPSADGGPQCLMVRCVVGDRDVCALQPSAQLRVYRKARISVARNHTGTGGDGPHISPMSLEPGTRLKASNNQNNEDSNVRCRLPMKVGLCRAAFPKFYYEPTNQSCRSFIYGGCDANANMFDSKEECEDTCRGVTGPVLPDESTAATPQPQVNTAALLPSLNTSEVEADITDSSTTQRAERCGAEPQVGHCRAAFRRWYYNRQTGSCQSFIYGGCGGNKNNHLSMESCIAACTVSVQPSSQKAAAADVSVKYTDRCTVTPDPGPCRAAFPAFYYDPESSTCYPFLYGGCFGNQNRYGSHEDCMNHCSRNSQFEGQGNPRNHWTAAVFLFVTMASVSALLLGSLIVILLKRHRASRHASFISDKEELLPDDSSSLESLSVPQSPEPDQV</sequence>
<feature type="chain" id="PRO_5043818989" evidence="10">
    <location>
        <begin position="22"/>
        <end position="462"/>
    </location>
</feature>
<dbReference type="PRINTS" id="PR00759">
    <property type="entry name" value="BASICPTASE"/>
</dbReference>
<feature type="domain" description="BPTI/Kunitz inhibitor" evidence="11">
    <location>
        <begin position="330"/>
        <end position="380"/>
    </location>
</feature>
<dbReference type="PROSITE" id="PS50986">
    <property type="entry name" value="MANSC"/>
    <property type="match status" value="1"/>
</dbReference>
<organism evidence="13 14">
    <name type="scientific">Xyrichtys novacula</name>
    <name type="common">Pearly razorfish</name>
    <name type="synonym">Hemipteronotus novacula</name>
    <dbReference type="NCBI Taxonomy" id="13765"/>
    <lineage>
        <taxon>Eukaryota</taxon>
        <taxon>Metazoa</taxon>
        <taxon>Chordata</taxon>
        <taxon>Craniata</taxon>
        <taxon>Vertebrata</taxon>
        <taxon>Euteleostomi</taxon>
        <taxon>Actinopterygii</taxon>
        <taxon>Neopterygii</taxon>
        <taxon>Teleostei</taxon>
        <taxon>Neoteleostei</taxon>
        <taxon>Acanthomorphata</taxon>
        <taxon>Eupercaria</taxon>
        <taxon>Labriformes</taxon>
        <taxon>Labridae</taxon>
        <taxon>Xyrichtys</taxon>
    </lineage>
</organism>
<evidence type="ECO:0000259" key="12">
    <source>
        <dbReference type="PROSITE" id="PS50986"/>
    </source>
</evidence>
<feature type="region of interest" description="Disordered" evidence="8">
    <location>
        <begin position="442"/>
        <end position="462"/>
    </location>
</feature>
<feature type="domain" description="BPTI/Kunitz inhibitor" evidence="11">
    <location>
        <begin position="256"/>
        <end position="306"/>
    </location>
</feature>
<feature type="compositionally biased region" description="Low complexity" evidence="8">
    <location>
        <begin position="443"/>
        <end position="462"/>
    </location>
</feature>
<dbReference type="InterPro" id="IPR020901">
    <property type="entry name" value="Prtase_inh_Kunz-CS"/>
</dbReference>
<dbReference type="InterPro" id="IPR002223">
    <property type="entry name" value="Kunitz_BPTI"/>
</dbReference>
<gene>
    <name evidence="13" type="ORF">XNOV1_A002765</name>
</gene>
<evidence type="ECO:0000256" key="5">
    <source>
        <dbReference type="ARBA" id="ARBA00023136"/>
    </source>
</evidence>
<evidence type="ECO:0000256" key="4">
    <source>
        <dbReference type="ARBA" id="ARBA00022900"/>
    </source>
</evidence>
<keyword evidence="2 13" id="KW-0646">Protease inhibitor</keyword>
<keyword evidence="3 10" id="KW-0732">Signal</keyword>
<dbReference type="PROSITE" id="PS00280">
    <property type="entry name" value="BPTI_KUNITZ_1"/>
    <property type="match status" value="2"/>
</dbReference>
<evidence type="ECO:0000256" key="1">
    <source>
        <dbReference type="ARBA" id="ARBA00004370"/>
    </source>
</evidence>
<dbReference type="CDD" id="cd00109">
    <property type="entry name" value="Kunitz-type"/>
    <property type="match status" value="1"/>
</dbReference>
<dbReference type="InterPro" id="IPR011106">
    <property type="entry name" value="MANSC_N"/>
</dbReference>
<feature type="domain" description="MANSC" evidence="12">
    <location>
        <begin position="29"/>
        <end position="108"/>
    </location>
</feature>
<feature type="region of interest" description="Disordered" evidence="8">
    <location>
        <begin position="118"/>
        <end position="151"/>
    </location>
</feature>
<protein>
    <submittedName>
        <fullName evidence="13">Kunitz-type protease inhibitor 2</fullName>
    </submittedName>
</protein>
<dbReference type="Pfam" id="PF07502">
    <property type="entry name" value="MANEC"/>
    <property type="match status" value="1"/>
</dbReference>
<dbReference type="SMART" id="SM00131">
    <property type="entry name" value="KU"/>
    <property type="match status" value="3"/>
</dbReference>
<keyword evidence="9" id="KW-1133">Transmembrane helix</keyword>
<proteinExistence type="predicted"/>
<keyword evidence="9" id="KW-0812">Transmembrane</keyword>
<dbReference type="PANTHER" id="PTHR47247">
    <property type="entry name" value="KUNITZ-TYPE PROTEASE INHIBITOR 2"/>
    <property type="match status" value="1"/>
</dbReference>
<feature type="compositionally biased region" description="Polar residues" evidence="8">
    <location>
        <begin position="141"/>
        <end position="150"/>
    </location>
</feature>
<keyword evidence="14" id="KW-1185">Reference proteome</keyword>
<evidence type="ECO:0000256" key="10">
    <source>
        <dbReference type="SAM" id="SignalP"/>
    </source>
</evidence>
<evidence type="ECO:0000313" key="14">
    <source>
        <dbReference type="Proteomes" id="UP001178508"/>
    </source>
</evidence>
<dbReference type="EMBL" id="OY660873">
    <property type="protein sequence ID" value="CAJ1066425.1"/>
    <property type="molecule type" value="Genomic_DNA"/>
</dbReference>
<evidence type="ECO:0000256" key="3">
    <source>
        <dbReference type="ARBA" id="ARBA00022729"/>
    </source>
</evidence>
<dbReference type="GO" id="GO:0004867">
    <property type="term" value="F:serine-type endopeptidase inhibitor activity"/>
    <property type="evidence" value="ECO:0007669"/>
    <property type="project" value="UniProtKB-KW"/>
</dbReference>
<dbReference type="SUPFAM" id="SSF57362">
    <property type="entry name" value="BPTI-like"/>
    <property type="match status" value="3"/>
</dbReference>
<dbReference type="PANTHER" id="PTHR47247:SF1">
    <property type="entry name" value="KUNITZ-TYPE PROTEASE INHIBITOR 2"/>
    <property type="match status" value="1"/>
</dbReference>
<reference evidence="13" key="1">
    <citation type="submission" date="2023-08" db="EMBL/GenBank/DDBJ databases">
        <authorList>
            <person name="Alioto T."/>
            <person name="Alioto T."/>
            <person name="Gomez Garrido J."/>
        </authorList>
    </citation>
    <scope>NUCLEOTIDE SEQUENCE</scope>
</reference>
<dbReference type="PROSITE" id="PS50279">
    <property type="entry name" value="BPTI_KUNITZ_2"/>
    <property type="match status" value="3"/>
</dbReference>
<dbReference type="FunFam" id="4.10.410.10:FF:000020">
    <property type="entry name" value="Collagen, type VI, alpha 3"/>
    <property type="match status" value="3"/>
</dbReference>
<evidence type="ECO:0000256" key="6">
    <source>
        <dbReference type="ARBA" id="ARBA00023157"/>
    </source>
</evidence>
<keyword evidence="5 9" id="KW-0472">Membrane</keyword>
<evidence type="ECO:0000256" key="9">
    <source>
        <dbReference type="SAM" id="Phobius"/>
    </source>
</evidence>
<keyword evidence="4" id="KW-0722">Serine protease inhibitor</keyword>
<accession>A0AAV1FYT7</accession>
<dbReference type="Gene3D" id="4.10.410.10">
    <property type="entry name" value="Pancreatic trypsin inhibitor Kunitz domain"/>
    <property type="match status" value="3"/>
</dbReference>
<feature type="transmembrane region" description="Helical" evidence="9">
    <location>
        <begin position="396"/>
        <end position="422"/>
    </location>
</feature>
<dbReference type="GO" id="GO:0016020">
    <property type="term" value="C:membrane"/>
    <property type="evidence" value="ECO:0007669"/>
    <property type="project" value="UniProtKB-SubCell"/>
</dbReference>
<keyword evidence="7" id="KW-0325">Glycoprotein</keyword>
<keyword evidence="6" id="KW-1015">Disulfide bond</keyword>